<comment type="pathway">
    <text evidence="1">Lipid metabolism.</text>
</comment>
<proteinExistence type="predicted"/>
<dbReference type="CDD" id="cd02440">
    <property type="entry name" value="AdoMet_MTases"/>
    <property type="match status" value="1"/>
</dbReference>
<evidence type="ECO:0000256" key="4">
    <source>
        <dbReference type="ARBA" id="ARBA00025707"/>
    </source>
</evidence>
<accession>A0A644ZZX3</accession>
<sequence length="223" mass="25901">MENTSSKLEIADLGCGTGKQTYVIASNLDCKITAVDISPEMIEGLNKRIRKENLTNKVSGLVASMYELPFKKNEFDVICAEGSIYHIGFEKGLKEWRQFLKPNGFMAITECCWLSNQRPKDMGFITENVPEIDMISNKLKIIESSGYKPVAHFILPEYCWIDNFYEITKTRFKEFLEENNYSEPAKDFVERMEQEIEYYQTNKEYFGYVFPSCGICNPALYYY</sequence>
<dbReference type="InterPro" id="IPR041698">
    <property type="entry name" value="Methyltransf_25"/>
</dbReference>
<dbReference type="Gene3D" id="3.40.50.150">
    <property type="entry name" value="Vaccinia Virus protein VP39"/>
    <property type="match status" value="1"/>
</dbReference>
<dbReference type="PANTHER" id="PTHR44307">
    <property type="entry name" value="PHOSPHOETHANOLAMINE METHYLTRANSFERASE"/>
    <property type="match status" value="1"/>
</dbReference>
<comment type="catalytic activity">
    <reaction evidence="5">
        <text>phosphoethanolamine + S-adenosyl-L-methionine = N-methylethanolamine phosphate + S-adenosyl-L-homocysteine + H(+)</text>
        <dbReference type="Rhea" id="RHEA:20365"/>
        <dbReference type="ChEBI" id="CHEBI:15378"/>
        <dbReference type="ChEBI" id="CHEBI:57781"/>
        <dbReference type="ChEBI" id="CHEBI:57856"/>
        <dbReference type="ChEBI" id="CHEBI:58190"/>
        <dbReference type="ChEBI" id="CHEBI:59789"/>
        <dbReference type="EC" id="2.1.1.103"/>
    </reaction>
    <physiologicalReaction direction="left-to-right" evidence="5">
        <dbReference type="Rhea" id="RHEA:20366"/>
    </physiologicalReaction>
</comment>
<evidence type="ECO:0000256" key="1">
    <source>
        <dbReference type="ARBA" id="ARBA00005189"/>
    </source>
</evidence>
<feature type="domain" description="Methyltransferase" evidence="6">
    <location>
        <begin position="10"/>
        <end position="104"/>
    </location>
</feature>
<protein>
    <submittedName>
        <fullName evidence="7">Ubiquinone/menaquinone biosynthesis C-methyltransferase UbiE</fullName>
        <ecNumber evidence="7">2.1.1.163</ecNumber>
    </submittedName>
</protein>
<keyword evidence="3 7" id="KW-0808">Transferase</keyword>
<evidence type="ECO:0000256" key="5">
    <source>
        <dbReference type="ARBA" id="ARBA00047622"/>
    </source>
</evidence>
<evidence type="ECO:0000259" key="6">
    <source>
        <dbReference type="Pfam" id="PF13649"/>
    </source>
</evidence>
<evidence type="ECO:0000256" key="3">
    <source>
        <dbReference type="ARBA" id="ARBA00022679"/>
    </source>
</evidence>
<reference evidence="7" key="1">
    <citation type="submission" date="2019-08" db="EMBL/GenBank/DDBJ databases">
        <authorList>
            <person name="Kucharzyk K."/>
            <person name="Murdoch R.W."/>
            <person name="Higgins S."/>
            <person name="Loffler F."/>
        </authorList>
    </citation>
    <scope>NUCLEOTIDE SEQUENCE</scope>
</reference>
<keyword evidence="2 7" id="KW-0489">Methyltransferase</keyword>
<comment type="pathway">
    <text evidence="4">Phospholipid metabolism.</text>
</comment>
<comment type="caution">
    <text evidence="7">The sequence shown here is derived from an EMBL/GenBank/DDBJ whole genome shotgun (WGS) entry which is preliminary data.</text>
</comment>
<dbReference type="GO" id="GO:0043770">
    <property type="term" value="F:demethylmenaquinone methyltransferase activity"/>
    <property type="evidence" value="ECO:0007669"/>
    <property type="project" value="UniProtKB-EC"/>
</dbReference>
<gene>
    <name evidence="7" type="primary">ubiE_76</name>
    <name evidence="7" type="ORF">SDC9_93030</name>
</gene>
<keyword evidence="7" id="KW-0830">Ubiquinone</keyword>
<dbReference type="Pfam" id="PF13649">
    <property type="entry name" value="Methyltransf_25"/>
    <property type="match status" value="1"/>
</dbReference>
<dbReference type="GO" id="GO:0000234">
    <property type="term" value="F:phosphoethanolamine N-methyltransferase activity"/>
    <property type="evidence" value="ECO:0007669"/>
    <property type="project" value="UniProtKB-EC"/>
</dbReference>
<dbReference type="InterPro" id="IPR029063">
    <property type="entry name" value="SAM-dependent_MTases_sf"/>
</dbReference>
<evidence type="ECO:0000256" key="2">
    <source>
        <dbReference type="ARBA" id="ARBA00022603"/>
    </source>
</evidence>
<name>A0A644ZZX3_9ZZZZ</name>
<dbReference type="EC" id="2.1.1.163" evidence="7"/>
<evidence type="ECO:0000313" key="7">
    <source>
        <dbReference type="EMBL" id="MPM46332.1"/>
    </source>
</evidence>
<organism evidence="7">
    <name type="scientific">bioreactor metagenome</name>
    <dbReference type="NCBI Taxonomy" id="1076179"/>
    <lineage>
        <taxon>unclassified sequences</taxon>
        <taxon>metagenomes</taxon>
        <taxon>ecological metagenomes</taxon>
    </lineage>
</organism>
<dbReference type="SUPFAM" id="SSF53335">
    <property type="entry name" value="S-adenosyl-L-methionine-dependent methyltransferases"/>
    <property type="match status" value="1"/>
</dbReference>
<dbReference type="AlphaFoldDB" id="A0A644ZZX3"/>
<dbReference type="PANTHER" id="PTHR44307:SF2">
    <property type="entry name" value="PHOSPHOETHANOLAMINE METHYLTRANSFERASE ISOFORM X1"/>
    <property type="match status" value="1"/>
</dbReference>
<dbReference type="GO" id="GO:0032259">
    <property type="term" value="P:methylation"/>
    <property type="evidence" value="ECO:0007669"/>
    <property type="project" value="UniProtKB-KW"/>
</dbReference>
<dbReference type="EMBL" id="VSSQ01011234">
    <property type="protein sequence ID" value="MPM46332.1"/>
    <property type="molecule type" value="Genomic_DNA"/>
</dbReference>